<feature type="transmembrane region" description="Helical" evidence="1">
    <location>
        <begin position="165"/>
        <end position="183"/>
    </location>
</feature>
<feature type="transmembrane region" description="Helical" evidence="1">
    <location>
        <begin position="269"/>
        <end position="290"/>
    </location>
</feature>
<keyword evidence="1" id="KW-0812">Transmembrane</keyword>
<evidence type="ECO:0000313" key="2">
    <source>
        <dbReference type="EMBL" id="EOR28124.1"/>
    </source>
</evidence>
<dbReference type="EMBL" id="ASRV01000015">
    <property type="protein sequence ID" value="EOR28124.1"/>
    <property type="molecule type" value="Genomic_DNA"/>
</dbReference>
<comment type="caution">
    <text evidence="2">The sequence shown here is derived from an EMBL/GenBank/DDBJ whole genome shotgun (WGS) entry which is preliminary data.</text>
</comment>
<dbReference type="RefSeq" id="WP_016205708.1">
    <property type="nucleotide sequence ID" value="NZ_ASRV01000015.1"/>
</dbReference>
<evidence type="ECO:0000256" key="1">
    <source>
        <dbReference type="SAM" id="Phobius"/>
    </source>
</evidence>
<dbReference type="PATRIC" id="fig|1202534.3.peg.178"/>
<dbReference type="Proteomes" id="UP000013988">
    <property type="component" value="Unassembled WGS sequence"/>
</dbReference>
<keyword evidence="1" id="KW-1133">Transmembrane helix</keyword>
<dbReference type="OrthoDB" id="1653241at2"/>
<reference evidence="2 3" key="1">
    <citation type="submission" date="2013-03" db="EMBL/GenBank/DDBJ databases">
        <title>Whole genome shotgun sequencing of Clostridium sartagoforme AAU1.</title>
        <authorList>
            <person name="Joshi C.G."/>
            <person name="Duggirala S.M."/>
            <person name="Nathani N.M."/>
            <person name="Bhatt V.D."/>
            <person name="Patel A.K."/>
            <person name="Pandya P.R."/>
            <person name="KaPatel J.A."/>
        </authorList>
    </citation>
    <scope>NUCLEOTIDE SEQUENCE [LARGE SCALE GENOMIC DNA]</scope>
    <source>
        <strain evidence="2 3">AAU1</strain>
    </source>
</reference>
<accession>R9CFJ7</accession>
<sequence length="308" mass="35152">MTVLRLKKFASLKNWQLKKNIAYGQENGYIFTVIAGQGVKIFICPLPSISEERKSQVLNYLYNNRRELKINEFIFENDVLVIKFKEVFRSTKIEIMNNLVSKLISFLETNEIKGNECCIFCGKNDAHQIIYIDKIMYLAHNKCYTDQLDVLDEAIKEYDTENKNYFRGFIGALIGGGIISIPLSLAQVYFGNIVGMIFSTLLSFGLLKAYYMFKGKLGRGTKWIITLCTFISVIISQIMVVEIGMLQHGSTLKPSNFKILFGITQIADYFKLNVGISLLSALMGFLLIFLQIKGDIKDFLPKIEKNSR</sequence>
<protein>
    <submittedName>
        <fullName evidence="2">Uncharacterized protein</fullName>
    </submittedName>
</protein>
<feature type="transmembrane region" description="Helical" evidence="1">
    <location>
        <begin position="189"/>
        <end position="211"/>
    </location>
</feature>
<proteinExistence type="predicted"/>
<gene>
    <name evidence="2" type="ORF">A500_00885</name>
</gene>
<name>R9CFJ7_9CLOT</name>
<feature type="transmembrane region" description="Helical" evidence="1">
    <location>
        <begin position="223"/>
        <end position="249"/>
    </location>
</feature>
<dbReference type="AlphaFoldDB" id="R9CFJ7"/>
<organism evidence="2 3">
    <name type="scientific">Clostridium sartagoforme AAU1</name>
    <dbReference type="NCBI Taxonomy" id="1202534"/>
    <lineage>
        <taxon>Bacteria</taxon>
        <taxon>Bacillati</taxon>
        <taxon>Bacillota</taxon>
        <taxon>Clostridia</taxon>
        <taxon>Eubacteriales</taxon>
        <taxon>Clostridiaceae</taxon>
        <taxon>Clostridium</taxon>
    </lineage>
</organism>
<keyword evidence="3" id="KW-1185">Reference proteome</keyword>
<evidence type="ECO:0000313" key="3">
    <source>
        <dbReference type="Proteomes" id="UP000013988"/>
    </source>
</evidence>
<keyword evidence="1" id="KW-0472">Membrane</keyword>